<accession>A0ABD3SDT0</accession>
<comment type="caution">
    <text evidence="1">The sequence shown here is derived from an EMBL/GenBank/DDBJ whole genome shotgun (WGS) entry which is preliminary data.</text>
</comment>
<dbReference type="Proteomes" id="UP001530377">
    <property type="component" value="Unassembled WGS sequence"/>
</dbReference>
<dbReference type="SUPFAM" id="SSF54593">
    <property type="entry name" value="Glyoxalase/Bleomycin resistance protein/Dihydroxybiphenyl dioxygenase"/>
    <property type="match status" value="2"/>
</dbReference>
<evidence type="ECO:0000313" key="2">
    <source>
        <dbReference type="Proteomes" id="UP001530377"/>
    </source>
</evidence>
<sequence>MAEISGYKDLVASMQPAAQKVYQPVLANEVFKPAVRVLRYHSLGLAVSSLPATTAFYAPLGFAAASSETTTLKHVTNGLELHICMATDLSRTDNWLMDSASSKAPGHTHASWTVPSVPGVKTFLERLAVPVSGTRSTLAVFVRDPDRTTLEFERNDGGDDAPDVFSSDMIGSMKPLDHVGIRTLAPHRRHLEFYARNFGFTRLVRFYDVDPDPLKNGSPMITRTETDCDINFIPNANTEPEDGIEATENLLLPGNGVIRPGILYAAFTIGDGMTAEQACERLQANGVDAVLDTDLKKGGVATWANFPPSALRLLDSGPTVMARDLNGTFIRLVPQLEA</sequence>
<organism evidence="1 2">
    <name type="scientific">Cyclostephanos tholiformis</name>
    <dbReference type="NCBI Taxonomy" id="382380"/>
    <lineage>
        <taxon>Eukaryota</taxon>
        <taxon>Sar</taxon>
        <taxon>Stramenopiles</taxon>
        <taxon>Ochrophyta</taxon>
        <taxon>Bacillariophyta</taxon>
        <taxon>Coscinodiscophyceae</taxon>
        <taxon>Thalassiosirophycidae</taxon>
        <taxon>Stephanodiscales</taxon>
        <taxon>Stephanodiscaceae</taxon>
        <taxon>Cyclostephanos</taxon>
    </lineage>
</organism>
<keyword evidence="2" id="KW-1185">Reference proteome</keyword>
<dbReference type="CDD" id="cd06587">
    <property type="entry name" value="VOC"/>
    <property type="match status" value="1"/>
</dbReference>
<evidence type="ECO:0008006" key="3">
    <source>
        <dbReference type="Google" id="ProtNLM"/>
    </source>
</evidence>
<dbReference type="AlphaFoldDB" id="A0ABD3SDT0"/>
<dbReference type="InterPro" id="IPR029068">
    <property type="entry name" value="Glyas_Bleomycin-R_OHBP_Dase"/>
</dbReference>
<gene>
    <name evidence="1" type="ORF">ACHAXA_006891</name>
</gene>
<dbReference type="EMBL" id="JALLPB020000065">
    <property type="protein sequence ID" value="KAL3822463.1"/>
    <property type="molecule type" value="Genomic_DNA"/>
</dbReference>
<protein>
    <recommendedName>
        <fullName evidence="3">VOC domain-containing protein</fullName>
    </recommendedName>
</protein>
<proteinExistence type="predicted"/>
<name>A0ABD3SDT0_9STRA</name>
<dbReference type="Gene3D" id="3.10.180.10">
    <property type="entry name" value="2,3-Dihydroxybiphenyl 1,2-Dioxygenase, domain 1"/>
    <property type="match status" value="2"/>
</dbReference>
<evidence type="ECO:0000313" key="1">
    <source>
        <dbReference type="EMBL" id="KAL3822463.1"/>
    </source>
</evidence>
<reference evidence="1 2" key="1">
    <citation type="submission" date="2024-10" db="EMBL/GenBank/DDBJ databases">
        <title>Updated reference genomes for cyclostephanoid diatoms.</title>
        <authorList>
            <person name="Roberts W.R."/>
            <person name="Alverson A.J."/>
        </authorList>
    </citation>
    <scope>NUCLEOTIDE SEQUENCE [LARGE SCALE GENOMIC DNA]</scope>
    <source>
        <strain evidence="1 2">AJA228-03</strain>
    </source>
</reference>